<accession>A0ACB0L0W6</accession>
<dbReference type="Proteomes" id="UP001177021">
    <property type="component" value="Unassembled WGS sequence"/>
</dbReference>
<protein>
    <submittedName>
        <fullName evidence="1">Uncharacterized protein</fullName>
    </submittedName>
</protein>
<keyword evidence="2" id="KW-1185">Reference proteome</keyword>
<comment type="caution">
    <text evidence="1">The sequence shown here is derived from an EMBL/GenBank/DDBJ whole genome shotgun (WGS) entry which is preliminary data.</text>
</comment>
<evidence type="ECO:0000313" key="2">
    <source>
        <dbReference type="Proteomes" id="UP001177021"/>
    </source>
</evidence>
<proteinExistence type="predicted"/>
<organism evidence="1 2">
    <name type="scientific">Trifolium pratense</name>
    <name type="common">Red clover</name>
    <dbReference type="NCBI Taxonomy" id="57577"/>
    <lineage>
        <taxon>Eukaryota</taxon>
        <taxon>Viridiplantae</taxon>
        <taxon>Streptophyta</taxon>
        <taxon>Embryophyta</taxon>
        <taxon>Tracheophyta</taxon>
        <taxon>Spermatophyta</taxon>
        <taxon>Magnoliopsida</taxon>
        <taxon>eudicotyledons</taxon>
        <taxon>Gunneridae</taxon>
        <taxon>Pentapetalae</taxon>
        <taxon>rosids</taxon>
        <taxon>fabids</taxon>
        <taxon>Fabales</taxon>
        <taxon>Fabaceae</taxon>
        <taxon>Papilionoideae</taxon>
        <taxon>50 kb inversion clade</taxon>
        <taxon>NPAAA clade</taxon>
        <taxon>Hologalegina</taxon>
        <taxon>IRL clade</taxon>
        <taxon>Trifolieae</taxon>
        <taxon>Trifolium</taxon>
    </lineage>
</organism>
<name>A0ACB0L0W6_TRIPR</name>
<dbReference type="EMBL" id="CASHSV030000409">
    <property type="protein sequence ID" value="CAJ2663030.1"/>
    <property type="molecule type" value="Genomic_DNA"/>
</dbReference>
<sequence length="324" mass="37350">MFANLGLIPSAIPTLLQHSNVASRMSKSSSYFLEFKDDVNGQFERTNLGTPKKIGYAIGTCDGLLLLWDGYMQTYVVNPLLKCWLRIPPFPGSRKYSPLGCDCTITCVPHMAKFKLFHVNVLEVSGVVWYVCYVLRIGIYNSWKEIARKESPPNNDHLHWQKLCSGGNDVYWITKKGVIVMDVDREIILQEYPLHNFSSVASSYLVMGNRLCCILLDYINRAHQFEILYFDSEKWSLYYKMESIDFEAACGHELNIWSVRFRLLINDHIIIRCQTENSFTCIENVHFCYNVKTKQLTKIEDIDVGNFEVWLHTNSLVTLPSSPT</sequence>
<evidence type="ECO:0000313" key="1">
    <source>
        <dbReference type="EMBL" id="CAJ2663030.1"/>
    </source>
</evidence>
<gene>
    <name evidence="1" type="ORF">MILVUS5_LOCUS28534</name>
</gene>
<reference evidence="1" key="1">
    <citation type="submission" date="2023-10" db="EMBL/GenBank/DDBJ databases">
        <authorList>
            <person name="Rodriguez Cubillos JULIANA M."/>
            <person name="De Vega J."/>
        </authorList>
    </citation>
    <scope>NUCLEOTIDE SEQUENCE</scope>
</reference>